<dbReference type="Pfam" id="PF01078">
    <property type="entry name" value="Mg_chelatase"/>
    <property type="match status" value="1"/>
</dbReference>
<evidence type="ECO:0000313" key="7">
    <source>
        <dbReference type="EMBL" id="ABU60118.1"/>
    </source>
</evidence>
<dbReference type="SMART" id="SM00382">
    <property type="entry name" value="AAA"/>
    <property type="match status" value="1"/>
</dbReference>
<dbReference type="OrthoDB" id="9775079at2"/>
<dbReference type="KEGG" id="rca:Rcas_4086"/>
<evidence type="ECO:0000256" key="3">
    <source>
        <dbReference type="ARBA" id="ARBA00022840"/>
    </source>
</evidence>
<evidence type="ECO:0000256" key="4">
    <source>
        <dbReference type="ARBA" id="ARBA00030759"/>
    </source>
</evidence>
<evidence type="ECO:0000256" key="2">
    <source>
        <dbReference type="ARBA" id="ARBA00022741"/>
    </source>
</evidence>
<dbReference type="HOGENOM" id="CLU_016684_0_1_0"/>
<dbReference type="InterPro" id="IPR000523">
    <property type="entry name" value="Mg_chelatse_chII-like_cat_dom"/>
</dbReference>
<dbReference type="InterPro" id="IPR052989">
    <property type="entry name" value="Mg-chelatase_DI-like"/>
</dbReference>
<feature type="region of interest" description="Disordered" evidence="5">
    <location>
        <begin position="325"/>
        <end position="362"/>
    </location>
</feature>
<dbReference type="GO" id="GO:0005524">
    <property type="term" value="F:ATP binding"/>
    <property type="evidence" value="ECO:0007669"/>
    <property type="project" value="UniProtKB-KW"/>
</dbReference>
<protein>
    <recommendedName>
        <fullName evidence="4">Mg-protoporphyrin IX chelatase</fullName>
    </recommendedName>
</protein>
<evidence type="ECO:0000256" key="1">
    <source>
        <dbReference type="ARBA" id="ARBA00005799"/>
    </source>
</evidence>
<dbReference type="STRING" id="383372.Rcas_4086"/>
<dbReference type="GO" id="GO:0016874">
    <property type="term" value="F:ligase activity"/>
    <property type="evidence" value="ECO:0007669"/>
    <property type="project" value="UniProtKB-KW"/>
</dbReference>
<dbReference type="PANTHER" id="PTHR35023">
    <property type="entry name" value="CHELATASE-RELATED"/>
    <property type="match status" value="1"/>
</dbReference>
<dbReference type="Proteomes" id="UP000000263">
    <property type="component" value="Chromosome"/>
</dbReference>
<keyword evidence="3" id="KW-0067">ATP-binding</keyword>
<dbReference type="AlphaFoldDB" id="A7NRC2"/>
<dbReference type="InterPro" id="IPR041628">
    <property type="entry name" value="ChlI/MoxR_AAA_lid"/>
</dbReference>
<dbReference type="InterPro" id="IPR003593">
    <property type="entry name" value="AAA+_ATPase"/>
</dbReference>
<proteinExistence type="inferred from homology"/>
<evidence type="ECO:0000259" key="6">
    <source>
        <dbReference type="SMART" id="SM00382"/>
    </source>
</evidence>
<dbReference type="RefSeq" id="WP_012122539.1">
    <property type="nucleotide sequence ID" value="NC_009767.1"/>
</dbReference>
<dbReference type="Pfam" id="PF17863">
    <property type="entry name" value="AAA_lid_2"/>
    <property type="match status" value="1"/>
</dbReference>
<dbReference type="CDD" id="cd00009">
    <property type="entry name" value="AAA"/>
    <property type="match status" value="1"/>
</dbReference>
<gene>
    <name evidence="7" type="ordered locus">Rcas_4086</name>
</gene>
<comment type="similarity">
    <text evidence="1">Belongs to the Mg-chelatase subunits D/I family.</text>
</comment>
<feature type="compositionally biased region" description="Basic residues" evidence="5">
    <location>
        <begin position="329"/>
        <end position="338"/>
    </location>
</feature>
<keyword evidence="8" id="KW-1185">Reference proteome</keyword>
<sequence length="362" mass="40148">MDDVLPYPFLAIVGQAELKTALVLALINPQVGGVLLIGPYGVGKTTAVRGLLDVMPLVDIEETDEAGAPVKRRRPMRIIELPLNARMEDVVGGINERVALEQQRVMLEEGVLARAHRNVLYIDEVNLLDARVVDAILDAAAQGRTFVRRGPMTRLYPSQFVLIGSMNPQEGALRPQILDRFGLRVWVAPLMDRNQRLEIYRRARRFREHPEAFRAEYADETGKLKQEIAAAREILPQVTIDPAAERFAIDCIQRLAIPSHRAEIALFEAARARAAADFRLTATIDDIRHVAILALRQRRSVQIDEYAAALALEDAAIERVIARDGAAPSRRRSRKKTSSAHEGGVTLPMPAEAAGQDRSSDT</sequence>
<dbReference type="SUPFAM" id="SSF52540">
    <property type="entry name" value="P-loop containing nucleoside triphosphate hydrolases"/>
    <property type="match status" value="1"/>
</dbReference>
<evidence type="ECO:0000313" key="8">
    <source>
        <dbReference type="Proteomes" id="UP000000263"/>
    </source>
</evidence>
<organism evidence="7 8">
    <name type="scientific">Roseiflexus castenholzii (strain DSM 13941 / HLO8)</name>
    <dbReference type="NCBI Taxonomy" id="383372"/>
    <lineage>
        <taxon>Bacteria</taxon>
        <taxon>Bacillati</taxon>
        <taxon>Chloroflexota</taxon>
        <taxon>Chloroflexia</taxon>
        <taxon>Chloroflexales</taxon>
        <taxon>Roseiflexineae</taxon>
        <taxon>Roseiflexaceae</taxon>
        <taxon>Roseiflexus</taxon>
    </lineage>
</organism>
<feature type="domain" description="AAA+ ATPase" evidence="6">
    <location>
        <begin position="30"/>
        <end position="192"/>
    </location>
</feature>
<dbReference type="Gene3D" id="3.40.50.300">
    <property type="entry name" value="P-loop containing nucleotide triphosphate hydrolases"/>
    <property type="match status" value="1"/>
</dbReference>
<dbReference type="EMBL" id="CP000804">
    <property type="protein sequence ID" value="ABU60118.1"/>
    <property type="molecule type" value="Genomic_DNA"/>
</dbReference>
<dbReference type="InterPro" id="IPR027417">
    <property type="entry name" value="P-loop_NTPase"/>
</dbReference>
<reference evidence="7 8" key="1">
    <citation type="submission" date="2007-08" db="EMBL/GenBank/DDBJ databases">
        <title>Complete sequence of Roseiflexus castenholzii DSM 13941.</title>
        <authorList>
            <consortium name="US DOE Joint Genome Institute"/>
            <person name="Copeland A."/>
            <person name="Lucas S."/>
            <person name="Lapidus A."/>
            <person name="Barry K."/>
            <person name="Glavina del Rio T."/>
            <person name="Dalin E."/>
            <person name="Tice H."/>
            <person name="Pitluck S."/>
            <person name="Thompson L.S."/>
            <person name="Brettin T."/>
            <person name="Bruce D."/>
            <person name="Detter J.C."/>
            <person name="Han C."/>
            <person name="Tapia R."/>
            <person name="Schmutz J."/>
            <person name="Larimer F."/>
            <person name="Land M."/>
            <person name="Hauser L."/>
            <person name="Kyrpides N."/>
            <person name="Mikhailova N."/>
            <person name="Bryant D.A."/>
            <person name="Hanada S."/>
            <person name="Tsukatani Y."/>
            <person name="Richardson P."/>
        </authorList>
    </citation>
    <scope>NUCLEOTIDE SEQUENCE [LARGE SCALE GENOMIC DNA]</scope>
    <source>
        <strain evidence="8">DSM 13941 / HLO8</strain>
    </source>
</reference>
<keyword evidence="2" id="KW-0547">Nucleotide-binding</keyword>
<dbReference type="Gene3D" id="1.10.8.80">
    <property type="entry name" value="Magnesium chelatase subunit I, C-Terminal domain"/>
    <property type="match status" value="1"/>
</dbReference>
<name>A7NRC2_ROSCS</name>
<evidence type="ECO:0000256" key="5">
    <source>
        <dbReference type="SAM" id="MobiDB-lite"/>
    </source>
</evidence>
<dbReference type="eggNOG" id="COG1239">
    <property type="taxonomic scope" value="Bacteria"/>
</dbReference>
<keyword evidence="7" id="KW-0436">Ligase</keyword>
<dbReference type="PANTHER" id="PTHR35023:SF1">
    <property type="entry name" value="MG-PROTOPORPHYRIN IX CHELATASE"/>
    <property type="match status" value="1"/>
</dbReference>
<accession>A7NRC2</accession>